<sequence length="81" mass="9538">MVRRSRHFRWGKATVILALATVSITSIGAWKWRLCWTASNGKRQRFFNRDWLPGRCSRHTRCTCCLDSNMGSVFYDHWTVS</sequence>
<comment type="caution">
    <text evidence="1">The sequence shown here is derived from an EMBL/GenBank/DDBJ whole genome shotgun (WGS) entry which is preliminary data.</text>
</comment>
<dbReference type="EMBL" id="QXFU01002610">
    <property type="protein sequence ID" value="KAE8983654.1"/>
    <property type="molecule type" value="Genomic_DNA"/>
</dbReference>
<name>A0A6A3IU46_9STRA</name>
<organism evidence="1 2">
    <name type="scientific">Phytophthora rubi</name>
    <dbReference type="NCBI Taxonomy" id="129364"/>
    <lineage>
        <taxon>Eukaryota</taxon>
        <taxon>Sar</taxon>
        <taxon>Stramenopiles</taxon>
        <taxon>Oomycota</taxon>
        <taxon>Peronosporomycetes</taxon>
        <taxon>Peronosporales</taxon>
        <taxon>Peronosporaceae</taxon>
        <taxon>Phytophthora</taxon>
    </lineage>
</organism>
<evidence type="ECO:0000313" key="1">
    <source>
        <dbReference type="EMBL" id="KAE8983654.1"/>
    </source>
</evidence>
<dbReference type="Proteomes" id="UP000435112">
    <property type="component" value="Unassembled WGS sequence"/>
</dbReference>
<dbReference type="AlphaFoldDB" id="A0A6A3IU46"/>
<dbReference type="OrthoDB" id="10268176at2759"/>
<accession>A0A6A3IU46</accession>
<gene>
    <name evidence="1" type="ORF">PR002_g23190</name>
</gene>
<evidence type="ECO:0000313" key="2">
    <source>
        <dbReference type="Proteomes" id="UP000435112"/>
    </source>
</evidence>
<protein>
    <submittedName>
        <fullName evidence="1">Uncharacterized protein</fullName>
    </submittedName>
</protein>
<proteinExistence type="predicted"/>
<reference evidence="1 2" key="1">
    <citation type="submission" date="2018-09" db="EMBL/GenBank/DDBJ databases">
        <title>Genomic investigation of the strawberry pathogen Phytophthora fragariae indicates pathogenicity is determined by transcriptional variation in three key races.</title>
        <authorList>
            <person name="Adams T.M."/>
            <person name="Armitage A.D."/>
            <person name="Sobczyk M.K."/>
            <person name="Bates H.J."/>
            <person name="Dunwell J.M."/>
            <person name="Nellist C.F."/>
            <person name="Harrison R.J."/>
        </authorList>
    </citation>
    <scope>NUCLEOTIDE SEQUENCE [LARGE SCALE GENOMIC DNA]</scope>
    <source>
        <strain evidence="1 2">SCRP324</strain>
    </source>
</reference>